<dbReference type="HAMAP" id="MF_00795">
    <property type="entry name" value="CutC"/>
    <property type="match status" value="1"/>
</dbReference>
<evidence type="ECO:0000256" key="2">
    <source>
        <dbReference type="ARBA" id="ARBA00019014"/>
    </source>
</evidence>
<dbReference type="InterPro" id="IPR036822">
    <property type="entry name" value="CutC-like_dom_sf"/>
</dbReference>
<dbReference type="OrthoDB" id="7392499at2759"/>
<dbReference type="PANTHER" id="PTHR12598:SF0">
    <property type="entry name" value="COPPER HOMEOSTASIS PROTEIN CUTC HOMOLOG"/>
    <property type="match status" value="1"/>
</dbReference>
<name>A0A0K2UNU8_LEPSM</name>
<dbReference type="GO" id="GO:0005507">
    <property type="term" value="F:copper ion binding"/>
    <property type="evidence" value="ECO:0007669"/>
    <property type="project" value="TreeGrafter"/>
</dbReference>
<reference evidence="3" key="1">
    <citation type="submission" date="2014-05" db="EMBL/GenBank/DDBJ databases">
        <authorList>
            <person name="Chronopoulou M."/>
        </authorList>
    </citation>
    <scope>NUCLEOTIDE SEQUENCE</scope>
    <source>
        <tissue evidence="3">Whole organism</tissue>
    </source>
</reference>
<dbReference type="Gene3D" id="3.20.20.380">
    <property type="entry name" value="Copper homeostasis (CutC) domain"/>
    <property type="match status" value="1"/>
</dbReference>
<sequence length="290" mass="32863">RHCMCYISNDQPQLKYESSFQFSYLSIFTSSLVITIMEVCIDNIKSLENILPTPAIRVELCSSLLEGGLTPSHGFHSMARRLVQSNSRPDPLLIFPIIRPRGGDFLYTTSEVSIMKRDIMALSPADGFVIGCLTSNGGIDVESCNELIKVAREKDLALPITFHRAFDMCKNPFEAVRILEKLGVNRILTSGTYPNAYEGRFMIRDLVQEFPNMTFMAGGGINKDNLNDILETTRIKEFHASARSSYPSDMSFKNDKCYMGQSNRDEYSLLLTSQEKVMELTQIYEHYVRT</sequence>
<dbReference type="InterPro" id="IPR005627">
    <property type="entry name" value="CutC-like"/>
</dbReference>
<evidence type="ECO:0000313" key="3">
    <source>
        <dbReference type="EMBL" id="CDW39934.1"/>
    </source>
</evidence>
<gene>
    <name evidence="3" type="primary">cutc</name>
</gene>
<dbReference type="AlphaFoldDB" id="A0A0K2UNU8"/>
<comment type="similarity">
    <text evidence="1">Belongs to the CutC family.</text>
</comment>
<dbReference type="EMBL" id="HACA01022573">
    <property type="protein sequence ID" value="CDW39934.1"/>
    <property type="molecule type" value="Transcribed_RNA"/>
</dbReference>
<organism evidence="3">
    <name type="scientific">Lepeophtheirus salmonis</name>
    <name type="common">Salmon louse</name>
    <name type="synonym">Caligus salmonis</name>
    <dbReference type="NCBI Taxonomy" id="72036"/>
    <lineage>
        <taxon>Eukaryota</taxon>
        <taxon>Metazoa</taxon>
        <taxon>Ecdysozoa</taxon>
        <taxon>Arthropoda</taxon>
        <taxon>Crustacea</taxon>
        <taxon>Multicrustacea</taxon>
        <taxon>Hexanauplia</taxon>
        <taxon>Copepoda</taxon>
        <taxon>Siphonostomatoida</taxon>
        <taxon>Caligidae</taxon>
        <taxon>Lepeophtheirus</taxon>
    </lineage>
</organism>
<dbReference type="SUPFAM" id="SSF110395">
    <property type="entry name" value="CutC-like"/>
    <property type="match status" value="1"/>
</dbReference>
<protein>
    <recommendedName>
        <fullName evidence="2">Copper homeostasis protein cutC homolog</fullName>
    </recommendedName>
</protein>
<evidence type="ECO:0000256" key="1">
    <source>
        <dbReference type="ARBA" id="ARBA00007768"/>
    </source>
</evidence>
<dbReference type="PANTHER" id="PTHR12598">
    <property type="entry name" value="COPPER HOMEOSTASIS PROTEIN CUTC"/>
    <property type="match status" value="1"/>
</dbReference>
<accession>A0A0K2UNU8</accession>
<dbReference type="Pfam" id="PF03932">
    <property type="entry name" value="CutC"/>
    <property type="match status" value="1"/>
</dbReference>
<proteinExistence type="inferred from homology"/>
<feature type="non-terminal residue" evidence="3">
    <location>
        <position position="1"/>
    </location>
</feature>